<name>A0A1D7QGX2_9SPHI</name>
<dbReference type="InterPro" id="IPR008969">
    <property type="entry name" value="CarboxyPept-like_regulatory"/>
</dbReference>
<evidence type="ECO:0000313" key="4">
    <source>
        <dbReference type="Proteomes" id="UP000094313"/>
    </source>
</evidence>
<dbReference type="EMBL" id="CP017141">
    <property type="protein sequence ID" value="AOM77829.1"/>
    <property type="molecule type" value="Genomic_DNA"/>
</dbReference>
<evidence type="ECO:0000259" key="2">
    <source>
        <dbReference type="SMART" id="SM01360"/>
    </source>
</evidence>
<organism evidence="3 4">
    <name type="scientific">Pedobacter steynii</name>
    <dbReference type="NCBI Taxonomy" id="430522"/>
    <lineage>
        <taxon>Bacteria</taxon>
        <taxon>Pseudomonadati</taxon>
        <taxon>Bacteroidota</taxon>
        <taxon>Sphingobacteriia</taxon>
        <taxon>Sphingobacteriales</taxon>
        <taxon>Sphingobacteriaceae</taxon>
        <taxon>Pedobacter</taxon>
    </lineage>
</organism>
<dbReference type="GO" id="GO:0004866">
    <property type="term" value="F:endopeptidase inhibitor activity"/>
    <property type="evidence" value="ECO:0007669"/>
    <property type="project" value="InterPro"/>
</dbReference>
<dbReference type="SMART" id="SM01419">
    <property type="entry name" value="Thiol-ester_cl"/>
    <property type="match status" value="1"/>
</dbReference>
<dbReference type="Pfam" id="PF00207">
    <property type="entry name" value="A2M"/>
    <property type="match status" value="1"/>
</dbReference>
<feature type="domain" description="Alpha-2-macroglobulin" evidence="2">
    <location>
        <begin position="1365"/>
        <end position="1455"/>
    </location>
</feature>
<dbReference type="InterPro" id="IPR001599">
    <property type="entry name" value="Macroglobln_a2"/>
</dbReference>
<reference evidence="3 4" key="1">
    <citation type="submission" date="2016-08" db="EMBL/GenBank/DDBJ databases">
        <authorList>
            <person name="Seilhamer J.J."/>
        </authorList>
    </citation>
    <scope>NUCLEOTIDE SEQUENCE [LARGE SCALE GENOMIC DNA]</scope>
    <source>
        <strain evidence="3 4">DX4</strain>
    </source>
</reference>
<evidence type="ECO:0000256" key="1">
    <source>
        <dbReference type="ARBA" id="ARBA00010556"/>
    </source>
</evidence>
<dbReference type="PANTHER" id="PTHR40094:SF1">
    <property type="entry name" value="UBIQUITIN DOMAIN-CONTAINING PROTEIN"/>
    <property type="match status" value="1"/>
</dbReference>
<dbReference type="SUPFAM" id="SSF48239">
    <property type="entry name" value="Terpenoid cyclases/Protein prenyltransferases"/>
    <property type="match status" value="1"/>
</dbReference>
<evidence type="ECO:0000313" key="3">
    <source>
        <dbReference type="EMBL" id="AOM77829.1"/>
    </source>
</evidence>
<dbReference type="Gene3D" id="2.60.40.1930">
    <property type="match status" value="1"/>
</dbReference>
<accession>A0A1D7QGX2</accession>
<gene>
    <name evidence="3" type="ORF">BFS30_11990</name>
</gene>
<dbReference type="Gene3D" id="1.50.10.20">
    <property type="match status" value="1"/>
</dbReference>
<dbReference type="PANTHER" id="PTHR40094">
    <property type="entry name" value="ALPHA-2-MACROGLOBULIN HOMOLOG"/>
    <property type="match status" value="1"/>
</dbReference>
<dbReference type="Pfam" id="PF17973">
    <property type="entry name" value="bMG10"/>
    <property type="match status" value="1"/>
</dbReference>
<comment type="similarity">
    <text evidence="1">Belongs to the protease inhibitor I39 (alpha-2-macroglobulin) family. Bacterial alpha-2-macroglobulin subfamily.</text>
</comment>
<dbReference type="OrthoDB" id="9767116at2"/>
<dbReference type="InterPro" id="IPR051802">
    <property type="entry name" value="YfhM-like"/>
</dbReference>
<dbReference type="Proteomes" id="UP000094313">
    <property type="component" value="Chromosome"/>
</dbReference>
<dbReference type="InterPro" id="IPR008930">
    <property type="entry name" value="Terpenoid_cyclase/PrenylTrfase"/>
</dbReference>
<dbReference type="KEGG" id="psty:BFS30_11990"/>
<proteinExistence type="inferred from homology"/>
<dbReference type="InterPro" id="IPR047565">
    <property type="entry name" value="Alpha-macroglob_thiol-ester_cl"/>
</dbReference>
<dbReference type="Pfam" id="PF01835">
    <property type="entry name" value="MG2"/>
    <property type="match status" value="1"/>
</dbReference>
<dbReference type="RefSeq" id="WP_069379517.1">
    <property type="nucleotide sequence ID" value="NZ_CP017141.1"/>
</dbReference>
<protein>
    <recommendedName>
        <fullName evidence="2">Alpha-2-macroglobulin domain-containing protein</fullName>
    </recommendedName>
</protein>
<dbReference type="InterPro" id="IPR002890">
    <property type="entry name" value="MG2"/>
</dbReference>
<dbReference type="SMART" id="SM01360">
    <property type="entry name" value="A2M"/>
    <property type="match status" value="1"/>
</dbReference>
<dbReference type="InterPro" id="IPR041246">
    <property type="entry name" value="Bact_MG10"/>
</dbReference>
<dbReference type="SUPFAM" id="SSF49464">
    <property type="entry name" value="Carboxypeptidase regulatory domain-like"/>
    <property type="match status" value="1"/>
</dbReference>
<sequence length="2133" mass="242623">MKIMLRISFLLISFVLISQSVFSQKQHYYMEEFKKIDSLANMAQVKKALPILEKLNNQARKEGNSAMLVKSVIYRMLFQSYLEENAFAGILKDLKNDIRQANQPEKSVLQSLLAEMYWKYYEQNSYRIAQRSTVETKLSDDISTWSVREITNETAKTYLTSLAEAKLLQNIKIGVLNDILIGDSTNRELRPSLYDLLAHRALDVFINPQIDISNTDMDGINFDDPVWFSDHKTFAAIQIARTDSSYFSAEALKIFQQLLLLHQPQKSTAAFTDIELKRFKFIYERSGEEHKDSLYFTSLQALEKIAESTPLYADILFQQAQIYKNDGLKDRNKQHLIKAVAIAEKAIKAFPGSQGAENAAALIKHIKTETISIQLKQFNLPERPIQFLLSYKNIDTAYLKLYKISPSENNLEVNFNNKEDYQKFLKNKKPLRSWTVRVPVLQDYQEHTLSDKIDALSPGNYLLIAQNTPDAEKETYSSNLSQFKVTMLAVNTRSLTQDSVEYIISNSLDGKRLKNVTVLEKKISYKNGKSVSTDGLLQKTDENGRLFYKRSNDVRKLLISYKEDAILLDVVNHYYYDRIEHENEQVILFSDRPIYRPGQTLFYKGLFIKKTDSKNSIQPRRKLRVTLKDVNGKELEETSVTTNDYGTFQGSFNIPMGKMNGSMELSTIYGNLPIQVEEYKRPAFEVVFDKSDQKYKINDSILVKGNASTFSGYAVGSAKVKYTVYRTSLRPDYIYGSRGQAPKQIAIGKTETKADGSFSFRFFASKNQHNTEQYNFLIRAEVTDINGETRTGTKNINAGKKDLMLTVTVPEQLFLTTKPDSISFNVTNLNGELIKASVETEWFSLQSPGRLPNKNPFPTIPQKYTLSKDEFIQAFPTEAYAGDDDPLNWPTQKISFQQSISTEQGTGNLTLNAKQVLPGYYKVKFSAINEDKERVDVEKVLRIYHSEASNILTEREWLVVEKNKVLPNESAIFRVAGTTASGAAYYELYYKNKIVDKVWINISNKQNIVKISPKAGFEDSFAVQFTLIQNGLVYNSMQVVHMIDPAKELTIDFLTFRNKLQPGEKESWKLRISSKTGEKQMAELVATLYDASLDELKKMDWNKPLVDTYNYSRYFWTSERNRLESGNELWFLNNYNNYFSEIFRSYEHLNLFGYNYYGGGYNPGYADYLARLKARGISEQAAKNLAELKKGKLVYGVVTDEQGYGMPGVNVKAGKTTVVTDSYGIYKINAIPGQQIQFKALGFKSLTTKVGKLKRLDVSLKNDGSSLHELVITGGVQYKQSRVAYSSSSVQVRGATSIQEKALGISVPAPASSMREKDEAVAEDSKVYDFISIEHYDPITDIRIVNGKAIRGTGKIVPRTNFNETAFFYPQLHTDKNGEIRIDFTIPQSLTRYKMLGFAHTKDLKTAATSRELITQKQLAISANTPRFFREGDTLLFTAKLNNLSGKTLKGEAILELRDAVTNNVIHILSTDTKATQNFEVADKGNEVIKWSLQIPSGIAAITYKVLAQSGRYSDGEEMTVPVLPNAMLVTETMPLNVRGNSSKTFNMDKLLKSGASSTLKNQRLTLEFTSNPVWYAIQALPYLMEYPYECAEQTFSRFYANSFATGVINSSPKIKQVFARWQQEKDGATLLSNLEKNPELKSILLEETPWVREADGETERKKRLAILFDLNRMSYELKSNFEKLEKMQNPNGSFPWFSGMSEDRYITQHIVLGMGQLKHLKMIDENAFPGFQKMLNKAIVYLDKQLKDDFKKEVSGKGIAHLPLHYLYARSYTDQKNTDPDFKKAKAHYLDKVKSSWRTMDAYERGQAALVLARNGNKPEALNIIRFLKESARQDEEMGMYWDNNIHGWWWYQSPIETQALLIEVFDEVANDVKSVEEMKIWLLKNKQTNDWKTTKATAAACYSLLLRGTSTLEESAAPELSIGNQTPAQLGMEHTEKEAGTGYQKMSISGANIKPEMGKIEVKNNNKTIAWGGIYWQYFEQLNKITPAETGIKIKKDLFLQKSSVKGDVLTLLNPSNVLTPGDLLKVRIEIRADRDMEYVHLKDMRSSGFEPVNVISAYKYQDGLGYYESTKDASTNFFISYLRKGVYVFEYALRVSHAGNFSNGITTLQSMYAPEFSTHSAGLRVTVNPQ</sequence>
<keyword evidence="4" id="KW-1185">Reference proteome</keyword>